<feature type="region of interest" description="Disordered" evidence="1">
    <location>
        <begin position="1"/>
        <end position="23"/>
    </location>
</feature>
<reference evidence="2" key="1">
    <citation type="journal article" date="2021" name="Proc. Natl. Acad. Sci. U.S.A.">
        <title>A Catalog of Tens of Thousands of Viruses from Human Metagenomes Reveals Hidden Associations with Chronic Diseases.</title>
        <authorList>
            <person name="Tisza M.J."/>
            <person name="Buck C.B."/>
        </authorList>
    </citation>
    <scope>NUCLEOTIDE SEQUENCE</scope>
    <source>
        <strain evidence="2">CtQ091</strain>
    </source>
</reference>
<evidence type="ECO:0000256" key="1">
    <source>
        <dbReference type="SAM" id="MobiDB-lite"/>
    </source>
</evidence>
<evidence type="ECO:0000313" key="2">
    <source>
        <dbReference type="EMBL" id="DAD98069.1"/>
    </source>
</evidence>
<protein>
    <submittedName>
        <fullName evidence="2">Uncharacterized protein</fullName>
    </submittedName>
</protein>
<proteinExistence type="predicted"/>
<sequence>MVSEFSGTYPNRGQCARKIRPPTISLPPFGDHLLPGLRLFRRPQDWPPGQSLSRKETGR</sequence>
<accession>A0A8S5NTE9</accession>
<feature type="compositionally biased region" description="Polar residues" evidence="1">
    <location>
        <begin position="1"/>
        <end position="11"/>
    </location>
</feature>
<name>A0A8S5NTE9_9CAUD</name>
<organism evidence="2">
    <name type="scientific">Siphoviridae sp. ctQ091</name>
    <dbReference type="NCBI Taxonomy" id="2825490"/>
    <lineage>
        <taxon>Viruses</taxon>
        <taxon>Duplodnaviria</taxon>
        <taxon>Heunggongvirae</taxon>
        <taxon>Uroviricota</taxon>
        <taxon>Caudoviricetes</taxon>
    </lineage>
</organism>
<feature type="region of interest" description="Disordered" evidence="1">
    <location>
        <begin position="40"/>
        <end position="59"/>
    </location>
</feature>
<dbReference type="EMBL" id="BK015252">
    <property type="protein sequence ID" value="DAD98069.1"/>
    <property type="molecule type" value="Genomic_DNA"/>
</dbReference>